<dbReference type="EMBL" id="FNKP01000002">
    <property type="protein sequence ID" value="SDR32600.1"/>
    <property type="molecule type" value="Genomic_DNA"/>
</dbReference>
<sequence>MGHRTLSRERPLKAERCIAQMAGRGFEITAWFLAPDELSAFCEIVRVHDFQLYVAPFKEVMEVMEVVEVVEVVEKVLQLSST</sequence>
<dbReference type="RefSeq" id="WP_074768996.1">
    <property type="nucleotide sequence ID" value="NZ_FNKP01000002.1"/>
</dbReference>
<dbReference type="Proteomes" id="UP000183487">
    <property type="component" value="Unassembled WGS sequence"/>
</dbReference>
<evidence type="ECO:0000313" key="1">
    <source>
        <dbReference type="EMBL" id="SDR32600.1"/>
    </source>
</evidence>
<accession>A0A1H1I4N1</accession>
<dbReference type="AlphaFoldDB" id="A0A1H1I4N1"/>
<protein>
    <submittedName>
        <fullName evidence="1">Uncharacterized protein</fullName>
    </submittedName>
</protein>
<evidence type="ECO:0000313" key="2">
    <source>
        <dbReference type="Proteomes" id="UP000183487"/>
    </source>
</evidence>
<reference evidence="2" key="1">
    <citation type="submission" date="2016-10" db="EMBL/GenBank/DDBJ databases">
        <authorList>
            <person name="Varghese N."/>
        </authorList>
    </citation>
    <scope>NUCLEOTIDE SEQUENCE [LARGE SCALE GENOMIC DNA]</scope>
    <source>
        <strain evidence="2">GAS106B</strain>
    </source>
</reference>
<proteinExistence type="predicted"/>
<organism evidence="1 2">
    <name type="scientific">Paraburkholderia fungorum</name>
    <dbReference type="NCBI Taxonomy" id="134537"/>
    <lineage>
        <taxon>Bacteria</taxon>
        <taxon>Pseudomonadati</taxon>
        <taxon>Pseudomonadota</taxon>
        <taxon>Betaproteobacteria</taxon>
        <taxon>Burkholderiales</taxon>
        <taxon>Burkholderiaceae</taxon>
        <taxon>Paraburkholderia</taxon>
    </lineage>
</organism>
<gene>
    <name evidence="1" type="ORF">SAMN05443245_4654</name>
</gene>
<keyword evidence="2" id="KW-1185">Reference proteome</keyword>
<name>A0A1H1I4N1_9BURK</name>